<gene>
    <name evidence="1" type="ORF">D2V08_03330</name>
</gene>
<organism evidence="1 2">
    <name type="scientific">Flagellimonas lutimaris</name>
    <dbReference type="NCBI Taxonomy" id="475082"/>
    <lineage>
        <taxon>Bacteria</taxon>
        <taxon>Pseudomonadati</taxon>
        <taxon>Bacteroidota</taxon>
        <taxon>Flavobacteriia</taxon>
        <taxon>Flavobacteriales</taxon>
        <taxon>Flavobacteriaceae</taxon>
        <taxon>Flagellimonas</taxon>
    </lineage>
</organism>
<dbReference type="EMBL" id="QXFH01000068">
    <property type="protein sequence ID" value="RIV35991.1"/>
    <property type="molecule type" value="Genomic_DNA"/>
</dbReference>
<dbReference type="AlphaFoldDB" id="A0A3A1NCH6"/>
<name>A0A3A1NCH6_9FLAO</name>
<sequence>MLCEQNWYKGILVGKSMNRSSSLNSINRKKPKASRTQSSAASVPMFFDQIFIYKPLLFAFNAMWTQKMLVDLKENI</sequence>
<evidence type="ECO:0000313" key="2">
    <source>
        <dbReference type="Proteomes" id="UP000266067"/>
    </source>
</evidence>
<evidence type="ECO:0000313" key="1">
    <source>
        <dbReference type="EMBL" id="RIV35991.1"/>
    </source>
</evidence>
<reference evidence="1 2" key="1">
    <citation type="submission" date="2018-08" db="EMBL/GenBank/DDBJ databases">
        <title>Proposal of Muricauda 72 sp.nov. and Muricauda NH166 sp.nov., isolated from seawater.</title>
        <authorList>
            <person name="Cheng H."/>
            <person name="Wu Y.-H."/>
            <person name="Guo L.-L."/>
            <person name="Xu X.-W."/>
        </authorList>
    </citation>
    <scope>NUCLEOTIDE SEQUENCE [LARGE SCALE GENOMIC DNA]</scope>
    <source>
        <strain evidence="1 2">KCTC 22173</strain>
    </source>
</reference>
<dbReference type="Proteomes" id="UP000266067">
    <property type="component" value="Unassembled WGS sequence"/>
</dbReference>
<protein>
    <submittedName>
        <fullName evidence="1">Uncharacterized protein</fullName>
    </submittedName>
</protein>
<proteinExistence type="predicted"/>
<comment type="caution">
    <text evidence="1">The sequence shown here is derived from an EMBL/GenBank/DDBJ whole genome shotgun (WGS) entry which is preliminary data.</text>
</comment>
<keyword evidence="2" id="KW-1185">Reference proteome</keyword>
<accession>A0A3A1NCH6</accession>